<dbReference type="PANTHER" id="PTHR45913:SF5">
    <property type="entry name" value="GENERAL TRANSCRIPTION FACTOR II-I REPEAT DOMAIN-CONTAINING PROTEIN 2A-LIKE PROTEIN"/>
    <property type="match status" value="1"/>
</dbReference>
<accession>A0A0C2MN03</accession>
<gene>
    <name evidence="1" type="ORF">RF11_06859</name>
</gene>
<reference evidence="1 2" key="1">
    <citation type="journal article" date="2014" name="Genome Biol. Evol.">
        <title>The genome of the myxosporean Thelohanellus kitauei shows adaptations to nutrient acquisition within its fish host.</title>
        <authorList>
            <person name="Yang Y."/>
            <person name="Xiong J."/>
            <person name="Zhou Z."/>
            <person name="Huo F."/>
            <person name="Miao W."/>
            <person name="Ran C."/>
            <person name="Liu Y."/>
            <person name="Zhang J."/>
            <person name="Feng J."/>
            <person name="Wang M."/>
            <person name="Wang M."/>
            <person name="Wang L."/>
            <person name="Yao B."/>
        </authorList>
    </citation>
    <scope>NUCLEOTIDE SEQUENCE [LARGE SCALE GENOMIC DNA]</scope>
    <source>
        <strain evidence="1">Wuqing</strain>
    </source>
</reference>
<proteinExistence type="predicted"/>
<dbReference type="AlphaFoldDB" id="A0A0C2MN03"/>
<evidence type="ECO:0000313" key="2">
    <source>
        <dbReference type="Proteomes" id="UP000031668"/>
    </source>
</evidence>
<sequence length="140" mass="15930">MINKCILFIGELIYSDKRQSFATKSMSRNTIEERIIASFQKIAIDESKDITDITQLSDLNSGNDKDIKITETFVELIPLKDTTTTNYLCRCLEDSLDRLCVDWKKATVLVLDGAPQMIGMKAGVATKLKERLQLYVKQDF</sequence>
<dbReference type="Proteomes" id="UP000031668">
    <property type="component" value="Unassembled WGS sequence"/>
</dbReference>
<dbReference type="PANTHER" id="PTHR45913">
    <property type="entry name" value="EPM2A-INTERACTING PROTEIN 1"/>
    <property type="match status" value="1"/>
</dbReference>
<evidence type="ECO:0000313" key="1">
    <source>
        <dbReference type="EMBL" id="KII68601.1"/>
    </source>
</evidence>
<dbReference type="EMBL" id="JWZT01002773">
    <property type="protein sequence ID" value="KII68601.1"/>
    <property type="molecule type" value="Genomic_DNA"/>
</dbReference>
<comment type="caution">
    <text evidence="1">The sequence shown here is derived from an EMBL/GenBank/DDBJ whole genome shotgun (WGS) entry which is preliminary data.</text>
</comment>
<organism evidence="1 2">
    <name type="scientific">Thelohanellus kitauei</name>
    <name type="common">Myxosporean</name>
    <dbReference type="NCBI Taxonomy" id="669202"/>
    <lineage>
        <taxon>Eukaryota</taxon>
        <taxon>Metazoa</taxon>
        <taxon>Cnidaria</taxon>
        <taxon>Myxozoa</taxon>
        <taxon>Myxosporea</taxon>
        <taxon>Bivalvulida</taxon>
        <taxon>Platysporina</taxon>
        <taxon>Myxobolidae</taxon>
        <taxon>Thelohanellus</taxon>
    </lineage>
</organism>
<protein>
    <submittedName>
        <fullName evidence="1">General transcription factor II-I repeat domain-containing protein 2A</fullName>
    </submittedName>
</protein>
<keyword evidence="2" id="KW-1185">Reference proteome</keyword>
<name>A0A0C2MN03_THEKT</name>
<dbReference type="OrthoDB" id="6352818at2759"/>